<organism evidence="1 2">
    <name type="scientific">Paenibacillus solisilvae</name>
    <dbReference type="NCBI Taxonomy" id="2486751"/>
    <lineage>
        <taxon>Bacteria</taxon>
        <taxon>Bacillati</taxon>
        <taxon>Bacillota</taxon>
        <taxon>Bacilli</taxon>
        <taxon>Bacillales</taxon>
        <taxon>Paenibacillaceae</taxon>
        <taxon>Paenibacillus</taxon>
    </lineage>
</organism>
<name>A0ABW0VW68_9BACL</name>
<comment type="caution">
    <text evidence="1">The sequence shown here is derived from an EMBL/GenBank/DDBJ whole genome shotgun (WGS) entry which is preliminary data.</text>
</comment>
<proteinExistence type="predicted"/>
<gene>
    <name evidence="1" type="ORF">ACFPYJ_07700</name>
</gene>
<protein>
    <submittedName>
        <fullName evidence="1">Uncharacterized protein</fullName>
    </submittedName>
</protein>
<keyword evidence="2" id="KW-1185">Reference proteome</keyword>
<evidence type="ECO:0000313" key="2">
    <source>
        <dbReference type="Proteomes" id="UP001596047"/>
    </source>
</evidence>
<dbReference type="EMBL" id="JBHSOW010000028">
    <property type="protein sequence ID" value="MFC5649014.1"/>
    <property type="molecule type" value="Genomic_DNA"/>
</dbReference>
<reference evidence="2" key="1">
    <citation type="journal article" date="2019" name="Int. J. Syst. Evol. Microbiol.">
        <title>The Global Catalogue of Microorganisms (GCM) 10K type strain sequencing project: providing services to taxonomists for standard genome sequencing and annotation.</title>
        <authorList>
            <consortium name="The Broad Institute Genomics Platform"/>
            <consortium name="The Broad Institute Genome Sequencing Center for Infectious Disease"/>
            <person name="Wu L."/>
            <person name="Ma J."/>
        </authorList>
    </citation>
    <scope>NUCLEOTIDE SEQUENCE [LARGE SCALE GENOMIC DNA]</scope>
    <source>
        <strain evidence="2">CGMCC 1.3240</strain>
    </source>
</reference>
<evidence type="ECO:0000313" key="1">
    <source>
        <dbReference type="EMBL" id="MFC5649014.1"/>
    </source>
</evidence>
<dbReference type="Proteomes" id="UP001596047">
    <property type="component" value="Unassembled WGS sequence"/>
</dbReference>
<dbReference type="RefSeq" id="WP_379187503.1">
    <property type="nucleotide sequence ID" value="NZ_JBHSOW010000028.1"/>
</dbReference>
<sequence>MKQPNQHLKHLVRNLNWHTNYDEPVYEIMSDGSEYYIKQVINDSYHMTIRGSWKFKGKLTIILFKAGEGASIDHTERTVEVVKSECVHGVVNDLQTLVNMNWIGSRTEETGWYK</sequence>
<accession>A0ABW0VW68</accession>